<keyword evidence="8" id="KW-0325">Glycoprotein</keyword>
<dbReference type="OrthoDB" id="5795902at2759"/>
<evidence type="ECO:0000256" key="1">
    <source>
        <dbReference type="ARBA" id="ARBA00001255"/>
    </source>
</evidence>
<dbReference type="EMBL" id="HF935410">
    <property type="protein sequence ID" value="CCX08364.1"/>
    <property type="molecule type" value="Genomic_DNA"/>
</dbReference>
<dbReference type="PRINTS" id="PR00740">
    <property type="entry name" value="GLHYDRLASE27"/>
</dbReference>
<keyword evidence="14" id="KW-1185">Reference proteome</keyword>
<name>U4LCX7_PYROM</name>
<dbReference type="InterPro" id="IPR017853">
    <property type="entry name" value="GH"/>
</dbReference>
<evidence type="ECO:0000256" key="7">
    <source>
        <dbReference type="ARBA" id="ARBA00022801"/>
    </source>
</evidence>
<evidence type="ECO:0000256" key="4">
    <source>
        <dbReference type="ARBA" id="ARBA00009743"/>
    </source>
</evidence>
<dbReference type="InterPro" id="IPR013785">
    <property type="entry name" value="Aldolase_TIM"/>
</dbReference>
<dbReference type="PROSITE" id="PS00512">
    <property type="entry name" value="ALPHA_GALACTOSIDASE"/>
    <property type="match status" value="1"/>
</dbReference>
<evidence type="ECO:0000256" key="11">
    <source>
        <dbReference type="SAM" id="Phobius"/>
    </source>
</evidence>
<dbReference type="Pfam" id="PF17801">
    <property type="entry name" value="Melibiase_C"/>
    <property type="match status" value="1"/>
</dbReference>
<dbReference type="InterPro" id="IPR000111">
    <property type="entry name" value="Glyco_hydro_27/36_CS"/>
</dbReference>
<keyword evidence="11" id="KW-0472">Membrane</keyword>
<evidence type="ECO:0000259" key="12">
    <source>
        <dbReference type="Pfam" id="PF17801"/>
    </source>
</evidence>
<dbReference type="EC" id="3.2.1.22" evidence="10"/>
<evidence type="ECO:0000256" key="10">
    <source>
        <dbReference type="RuleBase" id="RU361168"/>
    </source>
</evidence>
<dbReference type="Pfam" id="PF16499">
    <property type="entry name" value="Melibiase_2"/>
    <property type="match status" value="2"/>
</dbReference>
<dbReference type="eggNOG" id="KOG2366">
    <property type="taxonomic scope" value="Eukaryota"/>
</dbReference>
<keyword evidence="10" id="KW-1015">Disulfide bond</keyword>
<dbReference type="Gene3D" id="3.20.20.70">
    <property type="entry name" value="Aldolase class I"/>
    <property type="match status" value="1"/>
</dbReference>
<keyword evidence="11" id="KW-0812">Transmembrane</keyword>
<comment type="similarity">
    <text evidence="4 10">Belongs to the glycosyl hydrolase 27 family.</text>
</comment>
<protein>
    <recommendedName>
        <fullName evidence="10">Alpha-galactosidase</fullName>
        <ecNumber evidence="10">3.2.1.22</ecNumber>
    </recommendedName>
    <alternativeName>
        <fullName evidence="10">Melibiase</fullName>
    </alternativeName>
</protein>
<evidence type="ECO:0000313" key="13">
    <source>
        <dbReference type="EMBL" id="CCX08364.1"/>
    </source>
</evidence>
<keyword evidence="7 10" id="KW-0378">Hydrolase</keyword>
<dbReference type="GO" id="GO:0005576">
    <property type="term" value="C:extracellular region"/>
    <property type="evidence" value="ECO:0007669"/>
    <property type="project" value="UniProtKB-SubCell"/>
</dbReference>
<dbReference type="Proteomes" id="UP000018144">
    <property type="component" value="Unassembled WGS sequence"/>
</dbReference>
<dbReference type="SUPFAM" id="SSF51445">
    <property type="entry name" value="(Trans)glycosidases"/>
    <property type="match status" value="1"/>
</dbReference>
<evidence type="ECO:0000256" key="9">
    <source>
        <dbReference type="ARBA" id="ARBA00023295"/>
    </source>
</evidence>
<evidence type="ECO:0000256" key="2">
    <source>
        <dbReference type="ARBA" id="ARBA00003969"/>
    </source>
</evidence>
<comment type="function">
    <text evidence="2">Hydrolyzes a variety of simple alpha-D-galactoside as well as more complex molecules such as oligosaccharides and polysaccharides.</text>
</comment>
<organism evidence="13 14">
    <name type="scientific">Pyronema omphalodes (strain CBS 100304)</name>
    <name type="common">Pyronema confluens</name>
    <dbReference type="NCBI Taxonomy" id="1076935"/>
    <lineage>
        <taxon>Eukaryota</taxon>
        <taxon>Fungi</taxon>
        <taxon>Dikarya</taxon>
        <taxon>Ascomycota</taxon>
        <taxon>Pezizomycotina</taxon>
        <taxon>Pezizomycetes</taxon>
        <taxon>Pezizales</taxon>
        <taxon>Pyronemataceae</taxon>
        <taxon>Pyronema</taxon>
    </lineage>
</organism>
<gene>
    <name evidence="13" type="ORF">PCON_07957</name>
</gene>
<dbReference type="GO" id="GO:0005975">
    <property type="term" value="P:carbohydrate metabolic process"/>
    <property type="evidence" value="ECO:0007669"/>
    <property type="project" value="InterPro"/>
</dbReference>
<evidence type="ECO:0000256" key="3">
    <source>
        <dbReference type="ARBA" id="ARBA00004613"/>
    </source>
</evidence>
<comment type="subcellular location">
    <subcellularLocation>
        <location evidence="3">Secreted</location>
    </subcellularLocation>
</comment>
<comment type="catalytic activity">
    <reaction evidence="1 10">
        <text>Hydrolysis of terminal, non-reducing alpha-D-galactose residues in alpha-D-galactosides, including galactose oligosaccharides, galactomannans and galactolipids.</text>
        <dbReference type="EC" id="3.2.1.22"/>
    </reaction>
</comment>
<accession>U4LCX7</accession>
<proteinExistence type="inferred from homology"/>
<dbReference type="SUPFAM" id="SSF51011">
    <property type="entry name" value="Glycosyl hydrolase domain"/>
    <property type="match status" value="1"/>
</dbReference>
<dbReference type="PANTHER" id="PTHR11452">
    <property type="entry name" value="ALPHA-GALACTOSIDASE/ALPHA-N-ACETYLGALACTOSAMINIDASE"/>
    <property type="match status" value="1"/>
</dbReference>
<feature type="domain" description="Alpha galactosidase C-terminal" evidence="12">
    <location>
        <begin position="386"/>
        <end position="459"/>
    </location>
</feature>
<evidence type="ECO:0000313" key="14">
    <source>
        <dbReference type="Proteomes" id="UP000018144"/>
    </source>
</evidence>
<dbReference type="InterPro" id="IPR041233">
    <property type="entry name" value="Melibiase_C"/>
</dbReference>
<dbReference type="OMA" id="VHDMWAG"/>
<evidence type="ECO:0000256" key="6">
    <source>
        <dbReference type="ARBA" id="ARBA00022729"/>
    </source>
</evidence>
<feature type="transmembrane region" description="Helical" evidence="11">
    <location>
        <begin position="36"/>
        <end position="58"/>
    </location>
</feature>
<dbReference type="Gene3D" id="2.60.40.1180">
    <property type="entry name" value="Golgi alpha-mannosidase II"/>
    <property type="match status" value="1"/>
</dbReference>
<dbReference type="InterPro" id="IPR002241">
    <property type="entry name" value="Glyco_hydro_27"/>
</dbReference>
<keyword evidence="9 10" id="KW-0326">Glycosidase</keyword>
<evidence type="ECO:0000256" key="8">
    <source>
        <dbReference type="ARBA" id="ARBA00023180"/>
    </source>
</evidence>
<sequence length="465" mass="51952">MYIGMHNMEMGINTETIAPREVSFLHHILRSSTNTLILRIFGISFAKMITTTAVLTFGSAVRGRLPALGWNSWNAYRCDINEAKVLSAAKQIQTLGLQDAGYEYINIDDCWSIKDARDPTTQRIQPDLTKFPRGINGLVDELHGMGFKVGIYSDAGTKTCGGYPGSLYFEDIDAATFAEWGIDYLKYDNCNVPSSWPSDEYHNCHPDYNHPSGPNNTCIGDPKAAPPGYDWTTSNTFKRFKRMGDALAKQNRPILYSLCEWGQAAVETWGSQIAQSWRVTDDIFPYWAKVVHIITYSQHLLNSVDFFSHNDADMLDLGNGNLTLAESRTHFAIWNAMKSPILIGTDLAVLKPQFVDILRNKVLLQFSQDKDIGTPATPFKWDYTAPAEYWQGGFGNGERLVLMVNYADTTARKSVNWGEVKGTEKGRGYVVTDGWTGKSSCVKNTLSGDIEAHDTGVYVVGRRCH</sequence>
<dbReference type="CDD" id="cd14792">
    <property type="entry name" value="GH27"/>
    <property type="match status" value="1"/>
</dbReference>
<keyword evidence="11" id="KW-1133">Transmembrane helix</keyword>
<dbReference type="PANTHER" id="PTHR11452:SF61">
    <property type="entry name" value="ALPHA-GALACTOSIDASE B-RELATED"/>
    <property type="match status" value="1"/>
</dbReference>
<dbReference type="STRING" id="1076935.U4LCX7"/>
<dbReference type="GO" id="GO:0004557">
    <property type="term" value="F:alpha-galactosidase activity"/>
    <property type="evidence" value="ECO:0007669"/>
    <property type="project" value="UniProtKB-EC"/>
</dbReference>
<reference evidence="13 14" key="1">
    <citation type="journal article" date="2013" name="PLoS Genet.">
        <title>The genome and development-dependent transcriptomes of Pyronema confluens: a window into fungal evolution.</title>
        <authorList>
            <person name="Traeger S."/>
            <person name="Altegoer F."/>
            <person name="Freitag M."/>
            <person name="Gabaldon T."/>
            <person name="Kempken F."/>
            <person name="Kumar A."/>
            <person name="Marcet-Houben M."/>
            <person name="Poggeler S."/>
            <person name="Stajich J.E."/>
            <person name="Nowrousian M."/>
        </authorList>
    </citation>
    <scope>NUCLEOTIDE SEQUENCE [LARGE SCALE GENOMIC DNA]</scope>
    <source>
        <strain evidence="14">CBS 100304</strain>
        <tissue evidence="13">Vegetative mycelium</tissue>
    </source>
</reference>
<keyword evidence="6" id="KW-0732">Signal</keyword>
<keyword evidence="5" id="KW-0964">Secreted</keyword>
<evidence type="ECO:0000256" key="5">
    <source>
        <dbReference type="ARBA" id="ARBA00022525"/>
    </source>
</evidence>
<dbReference type="InterPro" id="IPR013780">
    <property type="entry name" value="Glyco_hydro_b"/>
</dbReference>
<dbReference type="AlphaFoldDB" id="U4LCX7"/>